<dbReference type="EMBL" id="PUGF01000001">
    <property type="protein sequence ID" value="PRC94840.1"/>
    <property type="molecule type" value="Genomic_DNA"/>
</dbReference>
<organism evidence="6 7">
    <name type="scientific">Solimicrobium silvestre</name>
    <dbReference type="NCBI Taxonomy" id="2099400"/>
    <lineage>
        <taxon>Bacteria</taxon>
        <taxon>Pseudomonadati</taxon>
        <taxon>Pseudomonadota</taxon>
        <taxon>Betaproteobacteria</taxon>
        <taxon>Burkholderiales</taxon>
        <taxon>Oxalobacteraceae</taxon>
        <taxon>Solimicrobium</taxon>
    </lineage>
</organism>
<keyword evidence="3" id="KW-0418">Kinase</keyword>
<protein>
    <submittedName>
        <fullName evidence="6">HipA N-terminal domain</fullName>
    </submittedName>
</protein>
<evidence type="ECO:0000256" key="3">
    <source>
        <dbReference type="ARBA" id="ARBA00022777"/>
    </source>
</evidence>
<dbReference type="AlphaFoldDB" id="A0A2S9H4C5"/>
<dbReference type="PANTHER" id="PTHR37419:SF8">
    <property type="entry name" value="TOXIN YJJJ"/>
    <property type="match status" value="1"/>
</dbReference>
<dbReference type="PANTHER" id="PTHR37419">
    <property type="entry name" value="SERINE/THREONINE-PROTEIN KINASE TOXIN HIPA"/>
    <property type="match status" value="1"/>
</dbReference>
<sequence>MNDLPHVKQLVVKYNGLTVGRLHEGPSRGEITFQYDASWLSTGFDLAPNSLAFTALPQTAAHPLFHGLHGAFAASLPDGWGLLLMDREFKRQHGWSPNEILPLDRLAYIGTRAMGALEYHPAIELAITNQVNLAAILKSVDEVVSGTQTDVLTQLRIQGGSPGGARPKVTVARSKNNTEILSGFNTIPEGYEHWMIKFRGADDPVDMGRIEMAYADMAVAAGIEMPETELIRVPKINVKPGIDADDYFFAVRRFDRIGNRKLHVIALDAILYADYRIPSLDYEIVLGVTQGFTQNAVEVERAFRLACFNTLAHNQDDHGKNFAMLHTDSGWRLAPGYDLTFSTGMGAEHTTAVSGSGKPDRKSLLRLAAAFAIKTKRANEIIEQVFEAVKRWHQYSAKYGVSLESAERIEEALAGVRKIFSS</sequence>
<dbReference type="InterPro" id="IPR017508">
    <property type="entry name" value="HipA_N1"/>
</dbReference>
<dbReference type="RefSeq" id="WP_105529764.1">
    <property type="nucleotide sequence ID" value="NZ_PUGF01000001.1"/>
</dbReference>
<dbReference type="Proteomes" id="UP000237839">
    <property type="component" value="Unassembled WGS sequence"/>
</dbReference>
<dbReference type="Pfam" id="PF13657">
    <property type="entry name" value="Couple_hipA"/>
    <property type="match status" value="1"/>
</dbReference>
<reference evidence="6 7" key="1">
    <citation type="submission" date="2018-02" db="EMBL/GenBank/DDBJ databases">
        <title>Solimicrobium silvestre gen. nov., sp. nov., isolated from alpine forest soil.</title>
        <authorList>
            <person name="Margesin R."/>
            <person name="Albuquerque L."/>
            <person name="Zhang D.-C."/>
            <person name="Froufe H.J.C."/>
            <person name="Severino R."/>
            <person name="Roxo I."/>
            <person name="Egas C."/>
            <person name="Da Costa M.S."/>
        </authorList>
    </citation>
    <scope>NUCLEOTIDE SEQUENCE [LARGE SCALE GENOMIC DNA]</scope>
    <source>
        <strain evidence="6 7">S20-91</strain>
    </source>
</reference>
<evidence type="ECO:0000259" key="5">
    <source>
        <dbReference type="Pfam" id="PF13657"/>
    </source>
</evidence>
<dbReference type="InterPro" id="IPR012893">
    <property type="entry name" value="HipA-like_C"/>
</dbReference>
<proteinExistence type="inferred from homology"/>
<keyword evidence="7" id="KW-1185">Reference proteome</keyword>
<evidence type="ECO:0000256" key="2">
    <source>
        <dbReference type="ARBA" id="ARBA00022679"/>
    </source>
</evidence>
<accession>A0A2S9H4C5</accession>
<keyword evidence="2" id="KW-0808">Transferase</keyword>
<dbReference type="InterPro" id="IPR052028">
    <property type="entry name" value="HipA_Ser/Thr_kinase"/>
</dbReference>
<comment type="caution">
    <text evidence="6">The sequence shown here is derived from an EMBL/GenBank/DDBJ whole genome shotgun (WGS) entry which is preliminary data.</text>
</comment>
<feature type="domain" description="HipA N-terminal subdomain 1" evidence="5">
    <location>
        <begin position="11"/>
        <end position="119"/>
    </location>
</feature>
<comment type="similarity">
    <text evidence="1">Belongs to the HipA Ser/Thr kinase family.</text>
</comment>
<dbReference type="OrthoDB" id="9805913at2"/>
<gene>
    <name evidence="6" type="ORF">S2091_0035</name>
</gene>
<feature type="domain" description="HipA-like C-terminal" evidence="4">
    <location>
        <begin position="161"/>
        <end position="391"/>
    </location>
</feature>
<evidence type="ECO:0000313" key="6">
    <source>
        <dbReference type="EMBL" id="PRC94840.1"/>
    </source>
</evidence>
<name>A0A2S9H4C5_9BURK</name>
<dbReference type="GO" id="GO:0004674">
    <property type="term" value="F:protein serine/threonine kinase activity"/>
    <property type="evidence" value="ECO:0007669"/>
    <property type="project" value="TreeGrafter"/>
</dbReference>
<dbReference type="Pfam" id="PF07804">
    <property type="entry name" value="HipA_C"/>
    <property type="match status" value="1"/>
</dbReference>
<evidence type="ECO:0000256" key="1">
    <source>
        <dbReference type="ARBA" id="ARBA00010164"/>
    </source>
</evidence>
<evidence type="ECO:0000313" key="7">
    <source>
        <dbReference type="Proteomes" id="UP000237839"/>
    </source>
</evidence>
<dbReference type="GO" id="GO:0005829">
    <property type="term" value="C:cytosol"/>
    <property type="evidence" value="ECO:0007669"/>
    <property type="project" value="TreeGrafter"/>
</dbReference>
<evidence type="ECO:0000259" key="4">
    <source>
        <dbReference type="Pfam" id="PF07804"/>
    </source>
</evidence>